<accession>A0A1E3XGS4</accession>
<name>A0A1E3XGS4_9BACT</name>
<dbReference type="AlphaFoldDB" id="A0A1E3XGS4"/>
<proteinExistence type="predicted"/>
<evidence type="ECO:0000313" key="2">
    <source>
        <dbReference type="Proteomes" id="UP000094056"/>
    </source>
</evidence>
<comment type="caution">
    <text evidence="1">The sequence shown here is derived from an EMBL/GenBank/DDBJ whole genome shotgun (WGS) entry which is preliminary data.</text>
</comment>
<protein>
    <submittedName>
        <fullName evidence="1">Uncharacterized protein</fullName>
    </submittedName>
</protein>
<reference evidence="1 2" key="1">
    <citation type="submission" date="2016-07" db="EMBL/GenBank/DDBJ databases">
        <title>Draft genome of Scalindua rubra, obtained from a brine-seawater interface in the Red Sea, sheds light on salt adaptation in anammox bacteria.</title>
        <authorList>
            <person name="Speth D.R."/>
            <person name="Lagkouvardos I."/>
            <person name="Wang Y."/>
            <person name="Qian P.-Y."/>
            <person name="Dutilh B.E."/>
            <person name="Jetten M.S."/>
        </authorList>
    </citation>
    <scope>NUCLEOTIDE SEQUENCE [LARGE SCALE GENOMIC DNA]</scope>
    <source>
        <strain evidence="1">BSI-1</strain>
    </source>
</reference>
<gene>
    <name evidence="1" type="ORF">SCARUB_00107</name>
</gene>
<dbReference type="EMBL" id="MAYW01000001">
    <property type="protein sequence ID" value="ODS34846.1"/>
    <property type="molecule type" value="Genomic_DNA"/>
</dbReference>
<dbReference type="Proteomes" id="UP000094056">
    <property type="component" value="Unassembled WGS sequence"/>
</dbReference>
<evidence type="ECO:0000313" key="1">
    <source>
        <dbReference type="EMBL" id="ODS34846.1"/>
    </source>
</evidence>
<organism evidence="1 2">
    <name type="scientific">Candidatus Scalindua rubra</name>
    <dbReference type="NCBI Taxonomy" id="1872076"/>
    <lineage>
        <taxon>Bacteria</taxon>
        <taxon>Pseudomonadati</taxon>
        <taxon>Planctomycetota</taxon>
        <taxon>Candidatus Brocadiia</taxon>
        <taxon>Candidatus Brocadiales</taxon>
        <taxon>Candidatus Scalinduaceae</taxon>
        <taxon>Candidatus Scalindua</taxon>
    </lineage>
</organism>
<sequence length="110" mass="12788">MLSDFSLLFFTMDFFTCPTTSFRRGGVSRQPEQTYFTFAFLIIISLLSNNSKEESKESKTLYLIIYEINSYKQTTLIETEINSMLSPITQNNNYPLRYKGEGNHALLLFI</sequence>